<dbReference type="NCBIfam" id="NF009855">
    <property type="entry name" value="PRK13321.1"/>
    <property type="match status" value="1"/>
</dbReference>
<dbReference type="SUPFAM" id="SSF53067">
    <property type="entry name" value="Actin-like ATPase domain"/>
    <property type="match status" value="2"/>
</dbReference>
<evidence type="ECO:0000313" key="18">
    <source>
        <dbReference type="Proteomes" id="UP001597079"/>
    </source>
</evidence>
<feature type="active site" description="Proton acceptor" evidence="16">
    <location>
        <position position="111"/>
    </location>
</feature>
<evidence type="ECO:0000256" key="5">
    <source>
        <dbReference type="ARBA" id="ARBA00011738"/>
    </source>
</evidence>
<keyword evidence="16" id="KW-0479">Metal-binding</keyword>
<comment type="cofactor">
    <cofactor evidence="2">
        <name>K(+)</name>
        <dbReference type="ChEBI" id="CHEBI:29103"/>
    </cofactor>
</comment>
<evidence type="ECO:0000256" key="13">
    <source>
        <dbReference type="ARBA" id="ARBA00022993"/>
    </source>
</evidence>
<name>A0ABW4JF23_9BACL</name>
<dbReference type="Proteomes" id="UP001597079">
    <property type="component" value="Unassembled WGS sequence"/>
</dbReference>
<keyword evidence="10 16" id="KW-0418">Kinase</keyword>
<evidence type="ECO:0000256" key="11">
    <source>
        <dbReference type="ARBA" id="ARBA00022840"/>
    </source>
</evidence>
<dbReference type="PANTHER" id="PTHR34265">
    <property type="entry name" value="TYPE III PANTOTHENATE KINASE"/>
    <property type="match status" value="1"/>
</dbReference>
<reference evidence="18" key="1">
    <citation type="journal article" date="2019" name="Int. J. Syst. Evol. Microbiol.">
        <title>The Global Catalogue of Microorganisms (GCM) 10K type strain sequencing project: providing services to taxonomists for standard genome sequencing and annotation.</title>
        <authorList>
            <consortium name="The Broad Institute Genomics Platform"/>
            <consortium name="The Broad Institute Genome Sequencing Center for Infectious Disease"/>
            <person name="Wu L."/>
            <person name="Ma J."/>
        </authorList>
    </citation>
    <scope>NUCLEOTIDE SEQUENCE [LARGE SCALE GENOMIC DNA]</scope>
    <source>
        <strain evidence="18">CGMCC 1.12286</strain>
    </source>
</reference>
<organism evidence="17 18">
    <name type="scientific">Alicyclobacillus fodiniaquatilis</name>
    <dbReference type="NCBI Taxonomy" id="1661150"/>
    <lineage>
        <taxon>Bacteria</taxon>
        <taxon>Bacillati</taxon>
        <taxon>Bacillota</taxon>
        <taxon>Bacilli</taxon>
        <taxon>Bacillales</taxon>
        <taxon>Alicyclobacillaceae</taxon>
        <taxon>Alicyclobacillus</taxon>
    </lineage>
</organism>
<evidence type="ECO:0000256" key="6">
    <source>
        <dbReference type="ARBA" id="ARBA00012102"/>
    </source>
</evidence>
<evidence type="ECO:0000256" key="3">
    <source>
        <dbReference type="ARBA" id="ARBA00004496"/>
    </source>
</evidence>
<evidence type="ECO:0000256" key="10">
    <source>
        <dbReference type="ARBA" id="ARBA00022777"/>
    </source>
</evidence>
<accession>A0ABW4JF23</accession>
<keyword evidence="7 16" id="KW-0963">Cytoplasm</keyword>
<feature type="binding site" evidence="16">
    <location>
        <begin position="109"/>
        <end position="112"/>
    </location>
    <ligand>
        <name>substrate</name>
    </ligand>
</feature>
<evidence type="ECO:0000256" key="1">
    <source>
        <dbReference type="ARBA" id="ARBA00001206"/>
    </source>
</evidence>
<evidence type="ECO:0000256" key="4">
    <source>
        <dbReference type="ARBA" id="ARBA00005225"/>
    </source>
</evidence>
<evidence type="ECO:0000256" key="2">
    <source>
        <dbReference type="ARBA" id="ARBA00001958"/>
    </source>
</evidence>
<evidence type="ECO:0000313" key="17">
    <source>
        <dbReference type="EMBL" id="MFD1673627.1"/>
    </source>
</evidence>
<dbReference type="HAMAP" id="MF_01274">
    <property type="entry name" value="Pantothen_kinase_3"/>
    <property type="match status" value="1"/>
</dbReference>
<dbReference type="GO" id="GO:0004594">
    <property type="term" value="F:pantothenate kinase activity"/>
    <property type="evidence" value="ECO:0007669"/>
    <property type="project" value="UniProtKB-EC"/>
</dbReference>
<dbReference type="Pfam" id="PF03309">
    <property type="entry name" value="Pan_kinase"/>
    <property type="match status" value="1"/>
</dbReference>
<dbReference type="Gene3D" id="3.30.420.40">
    <property type="match status" value="2"/>
</dbReference>
<dbReference type="PANTHER" id="PTHR34265:SF1">
    <property type="entry name" value="TYPE III PANTOTHENATE KINASE"/>
    <property type="match status" value="1"/>
</dbReference>
<evidence type="ECO:0000256" key="14">
    <source>
        <dbReference type="ARBA" id="ARBA00038036"/>
    </source>
</evidence>
<evidence type="ECO:0000256" key="12">
    <source>
        <dbReference type="ARBA" id="ARBA00022958"/>
    </source>
</evidence>
<keyword evidence="11 16" id="KW-0067">ATP-binding</keyword>
<feature type="binding site" evidence="16">
    <location>
        <begin position="8"/>
        <end position="15"/>
    </location>
    <ligand>
        <name>ATP</name>
        <dbReference type="ChEBI" id="CHEBI:30616"/>
    </ligand>
</feature>
<comment type="catalytic activity">
    <reaction evidence="1 16">
        <text>(R)-pantothenate + ATP = (R)-4'-phosphopantothenate + ADP + H(+)</text>
        <dbReference type="Rhea" id="RHEA:16373"/>
        <dbReference type="ChEBI" id="CHEBI:10986"/>
        <dbReference type="ChEBI" id="CHEBI:15378"/>
        <dbReference type="ChEBI" id="CHEBI:29032"/>
        <dbReference type="ChEBI" id="CHEBI:30616"/>
        <dbReference type="ChEBI" id="CHEBI:456216"/>
        <dbReference type="EC" id="2.7.1.33"/>
    </reaction>
</comment>
<dbReference type="CDD" id="cd24015">
    <property type="entry name" value="ASKHA_NBD_PanK-III"/>
    <property type="match status" value="1"/>
</dbReference>
<evidence type="ECO:0000256" key="9">
    <source>
        <dbReference type="ARBA" id="ARBA00022741"/>
    </source>
</evidence>
<dbReference type="EMBL" id="JBHUCX010000008">
    <property type="protein sequence ID" value="MFD1673627.1"/>
    <property type="molecule type" value="Genomic_DNA"/>
</dbReference>
<keyword evidence="13 16" id="KW-0173">Coenzyme A biosynthesis</keyword>
<evidence type="ECO:0000256" key="7">
    <source>
        <dbReference type="ARBA" id="ARBA00022490"/>
    </source>
</evidence>
<proteinExistence type="inferred from homology"/>
<comment type="caution">
    <text evidence="17">The sequence shown here is derived from an EMBL/GenBank/DDBJ whole genome shotgun (WGS) entry which is preliminary data.</text>
</comment>
<dbReference type="NCBIfam" id="TIGR00671">
    <property type="entry name" value="baf"/>
    <property type="match status" value="1"/>
</dbReference>
<comment type="subcellular location">
    <subcellularLocation>
        <location evidence="3 16">Cytoplasm</location>
    </subcellularLocation>
</comment>
<feature type="binding site" evidence="16">
    <location>
        <position position="186"/>
    </location>
    <ligand>
        <name>substrate</name>
    </ligand>
</feature>
<comment type="cofactor">
    <cofactor evidence="16">
        <name>NH4(+)</name>
        <dbReference type="ChEBI" id="CHEBI:28938"/>
    </cofactor>
    <cofactor evidence="16">
        <name>K(+)</name>
        <dbReference type="ChEBI" id="CHEBI:29103"/>
    </cofactor>
    <text evidence="16">A monovalent cation. Ammonium or potassium.</text>
</comment>
<comment type="similarity">
    <text evidence="14 16">Belongs to the type III pantothenate kinase family.</text>
</comment>
<sequence length="255" mass="27306">MKLCLVLDIGNTNMTIGMYAGTTLVRVWRIRTDRQMTADELGLQLLALQQGTDVADIKVAVCVISCVVPPMLSTAVRAAKTYFQVNPLVVGPGIRTGIPIRYEDPREVGADRIANAVAVVHRQQSPAIIVDLGTATTLSVIDERGQYLGGAIAPGIGIAAQALFTNASRLPEVELNWPSQLVQRNTVLGMQAGILFGAAAQVDGLVRRICKECSLPFTVVATGGLSSLLKGHVETVHLIEPYLTLEGLRLLAERN</sequence>
<evidence type="ECO:0000256" key="8">
    <source>
        <dbReference type="ARBA" id="ARBA00022679"/>
    </source>
</evidence>
<keyword evidence="9 16" id="KW-0547">Nucleotide-binding</keyword>
<keyword evidence="18" id="KW-1185">Reference proteome</keyword>
<keyword evidence="8 16" id="KW-0808">Transferase</keyword>
<comment type="pathway">
    <text evidence="4 16">Cofactor biosynthesis; coenzyme A biosynthesis; CoA from (R)-pantothenate: step 1/5.</text>
</comment>
<comment type="function">
    <text evidence="16">Catalyzes the phosphorylation of pantothenate (Pan), the first step in CoA biosynthesis.</text>
</comment>
<evidence type="ECO:0000256" key="15">
    <source>
        <dbReference type="ARBA" id="ARBA00040883"/>
    </source>
</evidence>
<protein>
    <recommendedName>
        <fullName evidence="15 16">Type III pantothenate kinase</fullName>
        <ecNumber evidence="6 16">2.7.1.33</ecNumber>
    </recommendedName>
    <alternativeName>
        <fullName evidence="16">PanK-III</fullName>
    </alternativeName>
    <alternativeName>
        <fullName evidence="16">Pantothenic acid kinase</fullName>
    </alternativeName>
</protein>
<dbReference type="EC" id="2.7.1.33" evidence="6 16"/>
<feature type="binding site" evidence="16">
    <location>
        <position position="134"/>
    </location>
    <ligand>
        <name>ATP</name>
        <dbReference type="ChEBI" id="CHEBI:30616"/>
    </ligand>
</feature>
<evidence type="ECO:0000256" key="16">
    <source>
        <dbReference type="HAMAP-Rule" id="MF_01274"/>
    </source>
</evidence>
<dbReference type="InterPro" id="IPR043129">
    <property type="entry name" value="ATPase_NBD"/>
</dbReference>
<dbReference type="InterPro" id="IPR004619">
    <property type="entry name" value="Type_III_PanK"/>
</dbReference>
<keyword evidence="12 16" id="KW-0630">Potassium</keyword>
<feature type="binding site" evidence="16">
    <location>
        <position position="102"/>
    </location>
    <ligand>
        <name>substrate</name>
    </ligand>
</feature>
<feature type="binding site" evidence="16">
    <location>
        <position position="131"/>
    </location>
    <ligand>
        <name>K(+)</name>
        <dbReference type="ChEBI" id="CHEBI:29103"/>
    </ligand>
</feature>
<gene>
    <name evidence="16" type="primary">coaX</name>
    <name evidence="17" type="ORF">ACFSB2_02745</name>
</gene>
<comment type="subunit">
    <text evidence="5 16">Homodimer.</text>
</comment>
<dbReference type="RefSeq" id="WP_377941088.1">
    <property type="nucleotide sequence ID" value="NZ_JBHUCX010000008.1"/>
</dbReference>